<dbReference type="InterPro" id="IPR008491">
    <property type="entry name" value="CDK5RAP3"/>
</dbReference>
<protein>
    <submittedName>
        <fullName evidence="2">CK5P3 protein</fullName>
    </submittedName>
</protein>
<evidence type="ECO:0000256" key="1">
    <source>
        <dbReference type="ARBA" id="ARBA00007478"/>
    </source>
</evidence>
<dbReference type="GO" id="GO:0007346">
    <property type="term" value="P:regulation of mitotic cell cycle"/>
    <property type="evidence" value="ECO:0007669"/>
    <property type="project" value="TreeGrafter"/>
</dbReference>
<keyword evidence="3" id="KW-1185">Reference proteome</keyword>
<feature type="non-terminal residue" evidence="2">
    <location>
        <position position="1"/>
    </location>
</feature>
<accession>A0A7L3LT69</accession>
<dbReference type="Pfam" id="PF05600">
    <property type="entry name" value="CDK5RAP3"/>
    <property type="match status" value="1"/>
</dbReference>
<reference evidence="2 3" key="1">
    <citation type="submission" date="2019-09" db="EMBL/GenBank/DDBJ databases">
        <title>Bird 10,000 Genomes (B10K) Project - Family phase.</title>
        <authorList>
            <person name="Zhang G."/>
        </authorList>
    </citation>
    <scope>NUCLEOTIDE SEQUENCE [LARGE SCALE GENOMIC DNA]</scope>
    <source>
        <strain evidence="2">B10K-DU-029-46</strain>
    </source>
</reference>
<evidence type="ECO:0000313" key="2">
    <source>
        <dbReference type="EMBL" id="NXU57485.1"/>
    </source>
</evidence>
<organism evidence="2 3">
    <name type="scientific">Turnix velox</name>
    <name type="common">Little buttonquail</name>
    <dbReference type="NCBI Taxonomy" id="2529409"/>
    <lineage>
        <taxon>Eukaryota</taxon>
        <taxon>Metazoa</taxon>
        <taxon>Chordata</taxon>
        <taxon>Craniata</taxon>
        <taxon>Vertebrata</taxon>
        <taxon>Euteleostomi</taxon>
        <taxon>Archelosauria</taxon>
        <taxon>Archosauria</taxon>
        <taxon>Dinosauria</taxon>
        <taxon>Saurischia</taxon>
        <taxon>Theropoda</taxon>
        <taxon>Coelurosauria</taxon>
        <taxon>Aves</taxon>
        <taxon>Neognathae</taxon>
        <taxon>Neoaves</taxon>
        <taxon>Charadriiformes</taxon>
        <taxon>Turnicidae</taxon>
        <taxon>Turnix</taxon>
    </lineage>
</organism>
<sequence>LSPPRYVERVSELLGQKLKQAELLMAKKEKMRKRRLEALEEQGNLEPKLDQLVEKTKELQKLVREGEKVPQGSFWNHPQNFLQPLKLQKLIEADVSKRYHGRPVNLMGFCL</sequence>
<evidence type="ECO:0000313" key="3">
    <source>
        <dbReference type="Proteomes" id="UP000582182"/>
    </source>
</evidence>
<proteinExistence type="inferred from homology"/>
<dbReference type="PANTHER" id="PTHR14894">
    <property type="entry name" value="CDK5 REGULATORY SUBUNIT-ASSOCIATED PROTEIN 3"/>
    <property type="match status" value="1"/>
</dbReference>
<comment type="caution">
    <text evidence="2">The sequence shown here is derived from an EMBL/GenBank/DDBJ whole genome shotgun (WGS) entry which is preliminary data.</text>
</comment>
<dbReference type="OrthoDB" id="340432at2759"/>
<gene>
    <name evidence="2" type="primary">Cdk5rap3</name>
    <name evidence="2" type="ORF">TURVEL_R13968</name>
</gene>
<dbReference type="Proteomes" id="UP000582182">
    <property type="component" value="Unassembled WGS sequence"/>
</dbReference>
<feature type="non-terminal residue" evidence="2">
    <location>
        <position position="111"/>
    </location>
</feature>
<dbReference type="AlphaFoldDB" id="A0A7L3LT69"/>
<dbReference type="PANTHER" id="PTHR14894:SF0">
    <property type="entry name" value="CDK5 REGULATORY SUBUNIT-ASSOCIATED PROTEIN 3"/>
    <property type="match status" value="1"/>
</dbReference>
<dbReference type="GO" id="GO:0012505">
    <property type="term" value="C:endomembrane system"/>
    <property type="evidence" value="ECO:0007669"/>
    <property type="project" value="TreeGrafter"/>
</dbReference>
<name>A0A7L3LT69_9CHAR</name>
<comment type="similarity">
    <text evidence="1">Belongs to the CDK5RAP3 family.</text>
</comment>
<dbReference type="EMBL" id="VZTY01029304">
    <property type="protein sequence ID" value="NXU57485.1"/>
    <property type="molecule type" value="Genomic_DNA"/>
</dbReference>